<keyword evidence="10 13" id="KW-0472">Membrane</keyword>
<keyword evidence="9 13" id="KW-0793">Thylakoid</keyword>
<comment type="similarity">
    <text evidence="2 13">Belongs to the phycobiliprotein family.</text>
</comment>
<keyword evidence="11 13" id="KW-0089">Bile pigment</keyword>
<keyword evidence="3 13" id="KW-0813">Transport</keyword>
<dbReference type="GO" id="GO:0031676">
    <property type="term" value="C:plasma membrane-derived thylakoid membrane"/>
    <property type="evidence" value="ECO:0007669"/>
    <property type="project" value="UniProtKB-SubCell"/>
</dbReference>
<protein>
    <submittedName>
        <fullName evidence="14">Phycocyanin subunit alpha</fullName>
    </submittedName>
</protein>
<evidence type="ECO:0000256" key="3">
    <source>
        <dbReference type="ARBA" id="ARBA00022448"/>
    </source>
</evidence>
<evidence type="ECO:0000256" key="5">
    <source>
        <dbReference type="ARBA" id="ARBA00022549"/>
    </source>
</evidence>
<dbReference type="AlphaFoldDB" id="A0A6H1TWL5"/>
<evidence type="ECO:0000256" key="11">
    <source>
        <dbReference type="ARBA" id="ARBA00023307"/>
    </source>
</evidence>
<comment type="subcellular location">
    <subcellularLocation>
        <location evidence="1 13">Cellular thylakoid membrane</location>
        <topology evidence="1 13">Peripheral membrane protein</topology>
        <orientation evidence="1 13">Cytoplasmic side</orientation>
    </subcellularLocation>
</comment>
<sequence length="162" mass="17562">MKTPLTEAISAADLRGSYLSNTEMQGIFGRFDRAKAGLEAARAFAKNGQSWSEAAAEHVYKKFPYTTQMEGPQYASTPEGKSKCVRDINNYLRVVSYCCVVGGTGPLDEYVLAGVKEFNAALGLSPSWYVAALEFVRDNHGLSGDVAGEVNIYLNYAINALS</sequence>
<keyword evidence="8 13" id="KW-0157">Chromophore</keyword>
<dbReference type="EMBL" id="CP051167">
    <property type="protein sequence ID" value="QIZ70825.1"/>
    <property type="molecule type" value="Genomic_DNA"/>
</dbReference>
<evidence type="ECO:0000313" key="15">
    <source>
        <dbReference type="Proteomes" id="UP000500857"/>
    </source>
</evidence>
<keyword evidence="7 13" id="KW-0249">Electron transport</keyword>
<evidence type="ECO:0000256" key="4">
    <source>
        <dbReference type="ARBA" id="ARBA00022531"/>
    </source>
</evidence>
<evidence type="ECO:0000256" key="7">
    <source>
        <dbReference type="ARBA" id="ARBA00022982"/>
    </source>
</evidence>
<dbReference type="Proteomes" id="UP000500857">
    <property type="component" value="Chromosome"/>
</dbReference>
<evidence type="ECO:0000256" key="13">
    <source>
        <dbReference type="RuleBase" id="RU004438"/>
    </source>
</evidence>
<dbReference type="GO" id="GO:0015979">
    <property type="term" value="P:photosynthesis"/>
    <property type="evidence" value="ECO:0007669"/>
    <property type="project" value="UniProtKB-KW"/>
</dbReference>
<dbReference type="SUPFAM" id="SSF46458">
    <property type="entry name" value="Globin-like"/>
    <property type="match status" value="1"/>
</dbReference>
<reference evidence="14 15" key="1">
    <citation type="submission" date="2020-04" db="EMBL/GenBank/DDBJ databases">
        <authorList>
            <person name="Basu S."/>
            <person name="Maruthanayagam V."/>
            <person name="Chakraborty S."/>
            <person name="Pramanik A."/>
            <person name="Mukherjee J."/>
            <person name="Brink B."/>
        </authorList>
    </citation>
    <scope>NUCLEOTIDE SEQUENCE [LARGE SCALE GENOMIC DNA]</scope>
    <source>
        <strain evidence="14 15">AP17</strain>
    </source>
</reference>
<dbReference type="Pfam" id="PF00502">
    <property type="entry name" value="Phycobilisome"/>
    <property type="match status" value="1"/>
</dbReference>
<dbReference type="InterPro" id="IPR012128">
    <property type="entry name" value="Phycobilisome_asu/bsu"/>
</dbReference>
<dbReference type="GO" id="GO:0030089">
    <property type="term" value="C:phycobilisome"/>
    <property type="evidence" value="ECO:0007669"/>
    <property type="project" value="UniProtKB-KW"/>
</dbReference>
<dbReference type="PIRSF" id="PIRSF000081">
    <property type="entry name" value="Phycocyanin"/>
    <property type="match status" value="1"/>
</dbReference>
<dbReference type="KEGG" id="oxy:HCG48_09710"/>
<evidence type="ECO:0000256" key="9">
    <source>
        <dbReference type="ARBA" id="ARBA00023078"/>
    </source>
</evidence>
<evidence type="ECO:0000313" key="14">
    <source>
        <dbReference type="EMBL" id="QIZ70825.1"/>
    </source>
</evidence>
<dbReference type="InterPro" id="IPR038719">
    <property type="entry name" value="Phycobilisome_asu/bsu_sf"/>
</dbReference>
<evidence type="ECO:0000256" key="6">
    <source>
        <dbReference type="ARBA" id="ARBA00022738"/>
    </source>
</evidence>
<feature type="binding site" evidence="12">
    <location>
        <position position="84"/>
    </location>
    <ligand>
        <name>(2R,3E)-phycocyanobilin</name>
        <dbReference type="ChEBI" id="CHEBI:85275"/>
        <label>1</label>
    </ligand>
</feature>
<keyword evidence="6 13" id="KW-0605">Phycobilisome</keyword>
<evidence type="ECO:0000256" key="10">
    <source>
        <dbReference type="ARBA" id="ARBA00023136"/>
    </source>
</evidence>
<dbReference type="PANTHER" id="PTHR34011">
    <property type="entry name" value="PHYCOBILISOME 32.1 KDA LINKER POLYPEPTIDE, PHYCOCYANIN-ASSOCIATED, ROD 2-RELATED"/>
    <property type="match status" value="1"/>
</dbReference>
<gene>
    <name evidence="14" type="ORF">HCG48_09710</name>
</gene>
<dbReference type="PANTHER" id="PTHR34011:SF4">
    <property type="entry name" value="C-PHYCOCYANIN ALPHA SUBUNIT"/>
    <property type="match status" value="1"/>
</dbReference>
<organism evidence="14 15">
    <name type="scientific">Oxynema aestuarii AP17</name>
    <dbReference type="NCBI Taxonomy" id="2064643"/>
    <lineage>
        <taxon>Bacteria</taxon>
        <taxon>Bacillati</taxon>
        <taxon>Cyanobacteriota</taxon>
        <taxon>Cyanophyceae</taxon>
        <taxon>Oscillatoriophycideae</taxon>
        <taxon>Oscillatoriales</taxon>
        <taxon>Oscillatoriaceae</taxon>
        <taxon>Oxynema</taxon>
        <taxon>Oxynema aestuarii</taxon>
    </lineage>
</organism>
<accession>A0A6H1TWL5</accession>
<dbReference type="RefSeq" id="WP_168568980.1">
    <property type="nucleotide sequence ID" value="NZ_CP051167.1"/>
</dbReference>
<evidence type="ECO:0000256" key="8">
    <source>
        <dbReference type="ARBA" id="ARBA00022991"/>
    </source>
</evidence>
<keyword evidence="15" id="KW-1185">Reference proteome</keyword>
<dbReference type="Gene3D" id="1.10.490.20">
    <property type="entry name" value="Phycocyanins"/>
    <property type="match status" value="1"/>
</dbReference>
<dbReference type="InterPro" id="IPR009050">
    <property type="entry name" value="Globin-like_sf"/>
</dbReference>
<proteinExistence type="inferred from homology"/>
<evidence type="ECO:0000256" key="1">
    <source>
        <dbReference type="ARBA" id="ARBA00004445"/>
    </source>
</evidence>
<name>A0A6H1TWL5_9CYAN</name>
<keyword evidence="5" id="KW-0042">Antenna complex</keyword>
<evidence type="ECO:0000256" key="2">
    <source>
        <dbReference type="ARBA" id="ARBA00008182"/>
    </source>
</evidence>
<keyword evidence="4 13" id="KW-0602">Photosynthesis</keyword>
<evidence type="ECO:0000256" key="12">
    <source>
        <dbReference type="PIRSR" id="PIRSR000081-1"/>
    </source>
</evidence>